<comment type="similarity">
    <text evidence="2">Belongs to the Mediator complex subunit 22 family.</text>
</comment>
<dbReference type="eggNOG" id="ENOG502S40C">
    <property type="taxonomic scope" value="Eukaryota"/>
</dbReference>
<name>V5EF98_KALBG</name>
<organism evidence="7 8">
    <name type="scientific">Kalmanozyma brasiliensis (strain GHG001)</name>
    <name type="common">Yeast</name>
    <name type="synonym">Pseudozyma brasiliensis</name>
    <dbReference type="NCBI Taxonomy" id="1365824"/>
    <lineage>
        <taxon>Eukaryota</taxon>
        <taxon>Fungi</taxon>
        <taxon>Dikarya</taxon>
        <taxon>Basidiomycota</taxon>
        <taxon>Ustilaginomycotina</taxon>
        <taxon>Ustilaginomycetes</taxon>
        <taxon>Ustilaginales</taxon>
        <taxon>Ustilaginaceae</taxon>
        <taxon>Kalmanozyma</taxon>
    </lineage>
</organism>
<accession>V5EF98</accession>
<dbReference type="Proteomes" id="UP000019377">
    <property type="component" value="Unassembled WGS sequence"/>
</dbReference>
<keyword evidence="4" id="KW-0804">Transcription</keyword>
<evidence type="ECO:0000256" key="5">
    <source>
        <dbReference type="ARBA" id="ARBA00023242"/>
    </source>
</evidence>
<dbReference type="STRING" id="1365824.V5EF98"/>
<dbReference type="GO" id="GO:0006357">
    <property type="term" value="P:regulation of transcription by RNA polymerase II"/>
    <property type="evidence" value="ECO:0007669"/>
    <property type="project" value="InterPro"/>
</dbReference>
<feature type="compositionally biased region" description="Low complexity" evidence="6">
    <location>
        <begin position="138"/>
        <end position="147"/>
    </location>
</feature>
<protein>
    <submittedName>
        <fullName evidence="7">Uncharacterized protein</fullName>
    </submittedName>
</protein>
<dbReference type="PANTHER" id="PTHR40630">
    <property type="entry name" value="POSSIBLE DNA-BINDING PROTEIN"/>
    <property type="match status" value="1"/>
</dbReference>
<evidence type="ECO:0000256" key="6">
    <source>
        <dbReference type="SAM" id="MobiDB-lite"/>
    </source>
</evidence>
<dbReference type="OMA" id="DIKHMRK"/>
<keyword evidence="5" id="KW-0539">Nucleus</keyword>
<evidence type="ECO:0000313" key="7">
    <source>
        <dbReference type="EMBL" id="EST09156.1"/>
    </source>
</evidence>
<keyword evidence="8" id="KW-1185">Reference proteome</keyword>
<evidence type="ECO:0000256" key="2">
    <source>
        <dbReference type="ARBA" id="ARBA00005942"/>
    </source>
</evidence>
<evidence type="ECO:0000256" key="3">
    <source>
        <dbReference type="ARBA" id="ARBA00023015"/>
    </source>
</evidence>
<dbReference type="InterPro" id="IPR009332">
    <property type="entry name" value="Med22"/>
</dbReference>
<feature type="region of interest" description="Disordered" evidence="6">
    <location>
        <begin position="123"/>
        <end position="148"/>
    </location>
</feature>
<dbReference type="HOGENOM" id="CLU_721840_0_0_1"/>
<evidence type="ECO:0000256" key="1">
    <source>
        <dbReference type="ARBA" id="ARBA00004123"/>
    </source>
</evidence>
<dbReference type="Pfam" id="PF06179">
    <property type="entry name" value="Med22"/>
    <property type="match status" value="1"/>
</dbReference>
<dbReference type="Pfam" id="PF11338">
    <property type="entry name" value="DUF3140"/>
    <property type="match status" value="1"/>
</dbReference>
<reference evidence="8" key="1">
    <citation type="journal article" date="2013" name="Genome Announc.">
        <title>Draft genome sequence of Pseudozyma brasiliensis sp. nov. strain GHG001, a high producer of endo-1,4-xylanase isolated from an insect pest of sugarcane.</title>
        <authorList>
            <person name="Oliveira J.V.D.C."/>
            <person name="dos Santos R.A.C."/>
            <person name="Borges T.A."/>
            <person name="Riano-Pachon D.M."/>
            <person name="Goldman G.H."/>
        </authorList>
    </citation>
    <scope>NUCLEOTIDE SEQUENCE [LARGE SCALE GENOMIC DNA]</scope>
    <source>
        <strain evidence="8">GHG001</strain>
    </source>
</reference>
<dbReference type="EMBL" id="KI545854">
    <property type="protein sequence ID" value="EST09156.1"/>
    <property type="molecule type" value="Genomic_DNA"/>
</dbReference>
<dbReference type="AlphaFoldDB" id="V5EF98"/>
<comment type="subcellular location">
    <subcellularLocation>
        <location evidence="1">Nucleus</location>
    </subcellularLocation>
</comment>
<dbReference type="GO" id="GO:0003712">
    <property type="term" value="F:transcription coregulator activity"/>
    <property type="evidence" value="ECO:0007669"/>
    <property type="project" value="InterPro"/>
</dbReference>
<evidence type="ECO:0000256" key="4">
    <source>
        <dbReference type="ARBA" id="ARBA00023163"/>
    </source>
</evidence>
<keyword evidence="3" id="KW-0805">Transcription regulation</keyword>
<proteinExistence type="inferred from homology"/>
<dbReference type="InterPro" id="IPR021487">
    <property type="entry name" value="DUF3140"/>
</dbReference>
<dbReference type="OrthoDB" id="2131339at2759"/>
<evidence type="ECO:0000313" key="8">
    <source>
        <dbReference type="Proteomes" id="UP000019377"/>
    </source>
</evidence>
<feature type="region of interest" description="Disordered" evidence="6">
    <location>
        <begin position="27"/>
        <end position="49"/>
    </location>
</feature>
<dbReference type="PANTHER" id="PTHR40630:SF1">
    <property type="entry name" value="DNA-BINDING PROTEIN"/>
    <property type="match status" value="1"/>
</dbReference>
<gene>
    <name evidence="7" type="ORF">PSEUBRA_SCAF12g01730</name>
</gene>
<sequence length="337" mass="36774">MVKSDDDVIKEFGELVNMSATELEKWLKGKDSTSSGWTNGEGGETVGHQSGTKIVDILKRNPDKKKDKYTDDDIKHMRKVVSYNKRHLAQEEHLKQKKSKEELQKTKSYKSLKTFETTTDLTTNIPAHLRSPAGQPDASSSSSASSSNFRSDVALPTALNLGKIGTSATTASTAAAASTSNSRLSNSAEYLDSLEEGVNKTIDAEVETLLSSYKELVSLASIADKDKYRVAQEAFQTEARADIMVRSTQTLSLLSEALKLSLLLSKSLDPALNDEAVELIKSTEAEKLRCALLLGEIMGLDVGKAEDLVNDMDRTFIKTHTATEDLEDDEMEDVSAG</sequence>
<dbReference type="GO" id="GO:0016592">
    <property type="term" value="C:mediator complex"/>
    <property type="evidence" value="ECO:0007669"/>
    <property type="project" value="InterPro"/>
</dbReference>